<comment type="caution">
    <text evidence="11">The sequence shown here is derived from an EMBL/GenBank/DDBJ whole genome shotgun (WGS) entry which is preliminary data.</text>
</comment>
<comment type="similarity">
    <text evidence="4">Belongs to the peptidase C15 family.</text>
</comment>
<sequence>MTTVLLTGFEPFAADPTNPSGEAVRLVGTGWDGPSRLVTEVLPVTFSGAADRLGQLVELHHPDVVIATGLAGGRDAVTPERVAINLQDARIPDNSGAQPVDVPCVPGGPTALFSSLPVKAIARDVAAGGIPSRVSLSAGSYVCNHVFYVAAHLAATRPGMRAGFIHVPWDTAHAPEGRPALPLSDIAAALHVAIATTLATPADISIPAGSIH</sequence>
<feature type="active site" evidence="10">
    <location>
        <position position="143"/>
    </location>
</feature>
<dbReference type="NCBIfam" id="NF009676">
    <property type="entry name" value="PRK13197.1"/>
    <property type="match status" value="1"/>
</dbReference>
<evidence type="ECO:0000256" key="10">
    <source>
        <dbReference type="PROSITE-ProRule" id="PRU10077"/>
    </source>
</evidence>
<comment type="subcellular location">
    <subcellularLocation>
        <location evidence="3">Cytoplasm</location>
    </subcellularLocation>
</comment>
<dbReference type="InterPro" id="IPR000816">
    <property type="entry name" value="Peptidase_C15"/>
</dbReference>
<dbReference type="InterPro" id="IPR029762">
    <property type="entry name" value="PGP-I_bact-type"/>
</dbReference>
<protein>
    <recommendedName>
        <fullName evidence="9">Pyroglutamyl-peptidase I</fullName>
        <ecNumber evidence="9">3.4.19.3</ecNumber>
    </recommendedName>
</protein>
<name>A0ABU5N6K9_9MICO</name>
<dbReference type="PROSITE" id="PS01333">
    <property type="entry name" value="PYRASE_GLU"/>
    <property type="match status" value="1"/>
</dbReference>
<dbReference type="InterPro" id="IPR033693">
    <property type="entry name" value="PGPEP1_Glu_AS"/>
</dbReference>
<dbReference type="GO" id="GO:0016920">
    <property type="term" value="F:pyroglutamyl-peptidase activity"/>
    <property type="evidence" value="ECO:0007669"/>
    <property type="project" value="UniProtKB-EC"/>
</dbReference>
<proteinExistence type="inferred from homology"/>
<evidence type="ECO:0000256" key="1">
    <source>
        <dbReference type="ARBA" id="ARBA00001770"/>
    </source>
</evidence>
<dbReference type="EMBL" id="JAWJYN010000001">
    <property type="protein sequence ID" value="MDZ8161676.1"/>
    <property type="molecule type" value="Genomic_DNA"/>
</dbReference>
<dbReference type="SUPFAM" id="SSF53182">
    <property type="entry name" value="Pyrrolidone carboxyl peptidase (pyroglutamate aminopeptidase)"/>
    <property type="match status" value="1"/>
</dbReference>
<dbReference type="Gene3D" id="3.40.630.20">
    <property type="entry name" value="Peptidase C15, pyroglutamyl peptidase I-like"/>
    <property type="match status" value="1"/>
</dbReference>
<evidence type="ECO:0000256" key="9">
    <source>
        <dbReference type="PROSITE-ProRule" id="PRU10076"/>
    </source>
</evidence>
<evidence type="ECO:0000256" key="6">
    <source>
        <dbReference type="ARBA" id="ARBA00022670"/>
    </source>
</evidence>
<dbReference type="PROSITE" id="PS01334">
    <property type="entry name" value="PYRASE_CYS"/>
    <property type="match status" value="1"/>
</dbReference>
<dbReference type="CDD" id="cd00501">
    <property type="entry name" value="Peptidase_C15"/>
    <property type="match status" value="1"/>
</dbReference>
<dbReference type="PRINTS" id="PR00706">
    <property type="entry name" value="PYROGLUPTASE"/>
</dbReference>
<comment type="catalytic activity">
    <reaction evidence="1 9">
        <text>Release of an N-terminal pyroglutamyl group from a polypeptide, the second amino acid generally not being Pro.</text>
        <dbReference type="EC" id="3.4.19.3"/>
    </reaction>
</comment>
<evidence type="ECO:0000313" key="11">
    <source>
        <dbReference type="EMBL" id="MDZ8161676.1"/>
    </source>
</evidence>
<organism evidence="11 12">
    <name type="scientific">Microbacterium aquimaris</name>
    <dbReference type="NCBI Taxonomy" id="459816"/>
    <lineage>
        <taxon>Bacteria</taxon>
        <taxon>Bacillati</taxon>
        <taxon>Actinomycetota</taxon>
        <taxon>Actinomycetes</taxon>
        <taxon>Micrococcales</taxon>
        <taxon>Microbacteriaceae</taxon>
        <taxon>Microbacterium</taxon>
    </lineage>
</organism>
<dbReference type="PANTHER" id="PTHR23402:SF1">
    <property type="entry name" value="PYROGLUTAMYL-PEPTIDASE I"/>
    <property type="match status" value="1"/>
</dbReference>
<evidence type="ECO:0000256" key="3">
    <source>
        <dbReference type="ARBA" id="ARBA00004496"/>
    </source>
</evidence>
<evidence type="ECO:0000256" key="4">
    <source>
        <dbReference type="ARBA" id="ARBA00006641"/>
    </source>
</evidence>
<keyword evidence="5" id="KW-0963">Cytoplasm</keyword>
<reference evidence="11 12" key="1">
    <citation type="submission" date="2023-10" db="EMBL/GenBank/DDBJ databases">
        <title>Microbacterium xanthum sp. nov., isolated from seaweed.</title>
        <authorList>
            <person name="Lee S.D."/>
        </authorList>
    </citation>
    <scope>NUCLEOTIDE SEQUENCE [LARGE SCALE GENOMIC DNA]</scope>
    <source>
        <strain evidence="11 12">KCTC 19124</strain>
    </source>
</reference>
<evidence type="ECO:0000313" key="12">
    <source>
        <dbReference type="Proteomes" id="UP001291912"/>
    </source>
</evidence>
<keyword evidence="7 11" id="KW-0378">Hydrolase</keyword>
<dbReference type="PANTHER" id="PTHR23402">
    <property type="entry name" value="PROTEASE FAMILY C15 PYROGLUTAMYL-PEPTIDASE I-RELATED"/>
    <property type="match status" value="1"/>
</dbReference>
<dbReference type="InterPro" id="IPR036440">
    <property type="entry name" value="Peptidase_C15-like_sf"/>
</dbReference>
<keyword evidence="12" id="KW-1185">Reference proteome</keyword>
<accession>A0ABU5N6K9</accession>
<comment type="function">
    <text evidence="2">Removes 5-oxoproline from various penultimate amino acid residues except L-proline.</text>
</comment>
<keyword evidence="6" id="KW-0645">Protease</keyword>
<feature type="active site" evidence="9">
    <location>
        <position position="80"/>
    </location>
</feature>
<evidence type="ECO:0000256" key="7">
    <source>
        <dbReference type="ARBA" id="ARBA00022801"/>
    </source>
</evidence>
<dbReference type="NCBIfam" id="TIGR00504">
    <property type="entry name" value="pyro_pdase"/>
    <property type="match status" value="1"/>
</dbReference>
<dbReference type="EC" id="3.4.19.3" evidence="9"/>
<keyword evidence="8" id="KW-0788">Thiol protease</keyword>
<evidence type="ECO:0000256" key="5">
    <source>
        <dbReference type="ARBA" id="ARBA00022490"/>
    </source>
</evidence>
<dbReference type="PIRSF" id="PIRSF015592">
    <property type="entry name" value="Prld-crbxl_pptds"/>
    <property type="match status" value="1"/>
</dbReference>
<dbReference type="InterPro" id="IPR033694">
    <property type="entry name" value="PGPEP1_Cys_AS"/>
</dbReference>
<dbReference type="Pfam" id="PF01470">
    <property type="entry name" value="Peptidase_C15"/>
    <property type="match status" value="1"/>
</dbReference>
<gene>
    <name evidence="11" type="primary">pcp</name>
    <name evidence="11" type="ORF">R2Q92_07465</name>
</gene>
<evidence type="ECO:0000256" key="8">
    <source>
        <dbReference type="ARBA" id="ARBA00022807"/>
    </source>
</evidence>
<dbReference type="Proteomes" id="UP001291912">
    <property type="component" value="Unassembled WGS sequence"/>
</dbReference>
<dbReference type="RefSeq" id="WP_194425161.1">
    <property type="nucleotide sequence ID" value="NZ_BAAAPT010000001.1"/>
</dbReference>
<evidence type="ECO:0000256" key="2">
    <source>
        <dbReference type="ARBA" id="ARBA00002280"/>
    </source>
</evidence>
<dbReference type="InterPro" id="IPR016125">
    <property type="entry name" value="Peptidase_C15-like"/>
</dbReference>